<feature type="region of interest" description="Disordered" evidence="14">
    <location>
        <begin position="109"/>
        <end position="129"/>
    </location>
</feature>
<evidence type="ECO:0000256" key="5">
    <source>
        <dbReference type="ARBA" id="ARBA00013044"/>
    </source>
</evidence>
<dbReference type="Pfam" id="PF22669">
    <property type="entry name" value="Exo_endo_phos2"/>
    <property type="match status" value="1"/>
</dbReference>
<evidence type="ECO:0000256" key="8">
    <source>
        <dbReference type="ARBA" id="ARBA00023136"/>
    </source>
</evidence>
<dbReference type="EC" id="3.1.3.36" evidence="5"/>
<dbReference type="Pfam" id="PF00083">
    <property type="entry name" value="Sugar_tr"/>
    <property type="match status" value="1"/>
</dbReference>
<evidence type="ECO:0000256" key="12">
    <source>
        <dbReference type="ARBA" id="ARBA00041396"/>
    </source>
</evidence>
<dbReference type="GO" id="GO:0022857">
    <property type="term" value="F:transmembrane transporter activity"/>
    <property type="evidence" value="ECO:0007669"/>
    <property type="project" value="InterPro"/>
</dbReference>
<dbReference type="PROSITE" id="PS50275">
    <property type="entry name" value="SAC"/>
    <property type="match status" value="1"/>
</dbReference>
<dbReference type="Gene3D" id="1.20.1250.20">
    <property type="entry name" value="MFS general substrate transporter like domains"/>
    <property type="match status" value="1"/>
</dbReference>
<protein>
    <recommendedName>
        <fullName evidence="11">Phosphatidylinositol-3-phosphatase SAC1</fullName>
        <ecNumber evidence="5">3.1.3.36</ecNumber>
        <ecNumber evidence="4">3.1.3.64</ecNumber>
    </recommendedName>
    <alternativeName>
        <fullName evidence="13">Phosphatidylinositol-4-phosphate phosphatase</fullName>
    </alternativeName>
    <alternativeName>
        <fullName evidence="12">Suppressor of actin mutations 1-like protein</fullName>
    </alternativeName>
</protein>
<dbReference type="Proteomes" id="UP000663845">
    <property type="component" value="Unassembled WGS sequence"/>
</dbReference>
<feature type="transmembrane region" description="Helical" evidence="15">
    <location>
        <begin position="914"/>
        <end position="934"/>
    </location>
</feature>
<dbReference type="CDD" id="cd17317">
    <property type="entry name" value="MFS_SLC22"/>
    <property type="match status" value="1"/>
</dbReference>
<dbReference type="EC" id="3.1.3.64" evidence="4"/>
<dbReference type="InterPro" id="IPR000300">
    <property type="entry name" value="IPPc"/>
</dbReference>
<feature type="transmembrane region" description="Helical" evidence="15">
    <location>
        <begin position="1087"/>
        <end position="1109"/>
    </location>
</feature>
<feature type="transmembrane region" description="Helical" evidence="15">
    <location>
        <begin position="1238"/>
        <end position="1261"/>
    </location>
</feature>
<proteinExistence type="inferred from homology"/>
<name>A0A814KTA2_9BILA</name>
<gene>
    <name evidence="18" type="ORF">JYZ213_LOCUS18938</name>
</gene>
<evidence type="ECO:0000256" key="11">
    <source>
        <dbReference type="ARBA" id="ARBA00040795"/>
    </source>
</evidence>
<comment type="subcellular location">
    <subcellularLocation>
        <location evidence="1">Membrane</location>
        <topology evidence="1">Multi-pass membrane protein</topology>
    </subcellularLocation>
</comment>
<dbReference type="GO" id="GO:0016020">
    <property type="term" value="C:membrane"/>
    <property type="evidence" value="ECO:0007669"/>
    <property type="project" value="UniProtKB-SubCell"/>
</dbReference>
<dbReference type="GO" id="GO:0004439">
    <property type="term" value="F:phosphatidylinositol-4,5-bisphosphate 5-phosphatase activity"/>
    <property type="evidence" value="ECO:0007669"/>
    <property type="project" value="UniProtKB-EC"/>
</dbReference>
<dbReference type="InterPro" id="IPR036259">
    <property type="entry name" value="MFS_trans_sf"/>
</dbReference>
<evidence type="ECO:0000256" key="9">
    <source>
        <dbReference type="ARBA" id="ARBA00036631"/>
    </source>
</evidence>
<feature type="domain" description="Major facilitator superfamily (MFS) profile" evidence="17">
    <location>
        <begin position="810"/>
        <end position="1266"/>
    </location>
</feature>
<evidence type="ECO:0000256" key="3">
    <source>
        <dbReference type="ARBA" id="ARBA00009678"/>
    </source>
</evidence>
<comment type="caution">
    <text evidence="18">The sequence shown here is derived from an EMBL/GenBank/DDBJ whole genome shotgun (WGS) entry which is preliminary data.</text>
</comment>
<feature type="compositionally biased region" description="Polar residues" evidence="14">
    <location>
        <begin position="111"/>
        <end position="129"/>
    </location>
</feature>
<dbReference type="GO" id="GO:0004438">
    <property type="term" value="F:phosphatidylinositol-3-phosphate phosphatase activity"/>
    <property type="evidence" value="ECO:0007669"/>
    <property type="project" value="UniProtKB-EC"/>
</dbReference>
<evidence type="ECO:0000256" key="7">
    <source>
        <dbReference type="ARBA" id="ARBA00022989"/>
    </source>
</evidence>
<dbReference type="InterPro" id="IPR005828">
    <property type="entry name" value="MFS_sugar_transport-like"/>
</dbReference>
<evidence type="ECO:0000259" key="17">
    <source>
        <dbReference type="PROSITE" id="PS50850"/>
    </source>
</evidence>
<feature type="transmembrane region" description="Helical" evidence="15">
    <location>
        <begin position="1149"/>
        <end position="1169"/>
    </location>
</feature>
<comment type="catalytic activity">
    <reaction evidence="9">
        <text>a 1,2-diacyl-sn-glycero-3-phospho-(1D-myo-inositol-3-phosphate) + H2O = a 1,2-diacyl-sn-glycero-3-phospho-(1D-myo-inositol) + phosphate</text>
        <dbReference type="Rhea" id="RHEA:12316"/>
        <dbReference type="ChEBI" id="CHEBI:15377"/>
        <dbReference type="ChEBI" id="CHEBI:43474"/>
        <dbReference type="ChEBI" id="CHEBI:57880"/>
        <dbReference type="ChEBI" id="CHEBI:58088"/>
        <dbReference type="EC" id="3.1.3.64"/>
    </reaction>
    <physiologicalReaction direction="left-to-right" evidence="9">
        <dbReference type="Rhea" id="RHEA:12317"/>
    </physiologicalReaction>
</comment>
<comment type="catalytic activity">
    <reaction evidence="10">
        <text>a 1,2-diacyl-sn-glycero-3-phospho-(1D-myo-inositol 4-phosphate) + H2O = a 1,2-diacyl-sn-glycero-3-phospho-(1D-myo-inositol) + phosphate</text>
        <dbReference type="Rhea" id="RHEA:55652"/>
        <dbReference type="ChEBI" id="CHEBI:15377"/>
        <dbReference type="ChEBI" id="CHEBI:43474"/>
        <dbReference type="ChEBI" id="CHEBI:57880"/>
        <dbReference type="ChEBI" id="CHEBI:58178"/>
    </reaction>
    <physiologicalReaction direction="left-to-right" evidence="10">
        <dbReference type="Rhea" id="RHEA:55653"/>
    </physiologicalReaction>
</comment>
<dbReference type="Pfam" id="PF02383">
    <property type="entry name" value="Syja_N"/>
    <property type="match status" value="1"/>
</dbReference>
<dbReference type="InterPro" id="IPR020846">
    <property type="entry name" value="MFS_dom"/>
</dbReference>
<feature type="transmembrane region" description="Helical" evidence="15">
    <location>
        <begin position="1175"/>
        <end position="1201"/>
    </location>
</feature>
<organism evidence="18 19">
    <name type="scientific">Adineta steineri</name>
    <dbReference type="NCBI Taxonomy" id="433720"/>
    <lineage>
        <taxon>Eukaryota</taxon>
        <taxon>Metazoa</taxon>
        <taxon>Spiralia</taxon>
        <taxon>Gnathifera</taxon>
        <taxon>Rotifera</taxon>
        <taxon>Eurotatoria</taxon>
        <taxon>Bdelloidea</taxon>
        <taxon>Adinetida</taxon>
        <taxon>Adinetidae</taxon>
        <taxon>Adineta</taxon>
    </lineage>
</organism>
<dbReference type="SUPFAM" id="SSF56219">
    <property type="entry name" value="DNase I-like"/>
    <property type="match status" value="1"/>
</dbReference>
<dbReference type="InterPro" id="IPR002013">
    <property type="entry name" value="SAC_dom"/>
</dbReference>
<keyword evidence="7 15" id="KW-1133">Transmembrane helix</keyword>
<dbReference type="GO" id="GO:0043812">
    <property type="term" value="F:phosphatidylinositol-4-phosphate phosphatase activity"/>
    <property type="evidence" value="ECO:0007669"/>
    <property type="project" value="TreeGrafter"/>
</dbReference>
<dbReference type="GO" id="GO:0046856">
    <property type="term" value="P:phosphatidylinositol dephosphorylation"/>
    <property type="evidence" value="ECO:0007669"/>
    <property type="project" value="InterPro"/>
</dbReference>
<dbReference type="SUPFAM" id="SSF103473">
    <property type="entry name" value="MFS general substrate transporter"/>
    <property type="match status" value="1"/>
</dbReference>
<reference evidence="18" key="1">
    <citation type="submission" date="2021-02" db="EMBL/GenBank/DDBJ databases">
        <authorList>
            <person name="Nowell W R."/>
        </authorList>
    </citation>
    <scope>NUCLEOTIDE SEQUENCE</scope>
</reference>
<sequence>MFPNAAPTEPNRTSLPPAAPVSNWSVALYRKAEPILPLNPVDVSQTPAPQQTYGSFYIQLQQQASSTSPSRSDVLYFRYQAQQQRNSADSYTLPFTISQLSDMKLAADTAPISSTSGRSPSNVDQQAGLNDSSDIPPTLLLRAKAFLGVLVLNSSGNSITANTAGIIRPFLLFSTEEVFIGQLFDAYIFRISQVATISMRDNPEDEVYVSGIKKLFQGRCFYYATYMKPELNTNKPYFNKPYDITLCAQRMVQGHDSDIRFYWNRGLCLPLLKYNIDIRYWIPKVLCGGIETHRNANEDVELWLISRLSCERAGTRFNVRGVNDDGAVANFVETEQIVFLPRQNNYSSFIIVRGSIPLFWHQPRFQVGAHRITISRSEALSFKSFFEHFKHLYRHYGRVLIINLVDQRDDEKRVGDEYRQLFNLLVKTYQSKQKKEKKILNYLNENDFIWFDYHEQARQLKGFTPERFVDKVLIQNSQYSIGQELEQQNIFTYMDGKMISHQKGVFRINCIDCLDRTNNVQLTLGMVVLTMQLASLKKQVDHNNLVERIKDMWINNGDNISRIYTGTGAIGQRSKAKDIQRSLGRAIQNSLRDDEKQQSMQTLIYSYAKDSYLHERSVAALLTPYVISDGIILSEMYRIRQQFIKKEKIRISIGTWNINGDKNPALEDAYPSILNSWILDGPEKKIRISIGTWNINGDKNPALEDAYPSILNSWILDGPESMSAKDRKDMPDAIPTMGFVADGYTKKMPDILAIGFQEICDLTASNMVWQSSVNATRWVDNVEAHFKKSYPNDEYILLGNDQLVGVCLAIFIRRDLAPFVKNIVVDSVKTGMGGKIGNKGCTANRPDSRIEKCNKHVFEKIHYDKTLVEEWDIVCDRIIYRSAAQIVFFVGYMVGSVVFGILADKYGRRPIMSVSFILLTASGLLCAYGPHAALGFWPSYIIFVLSRFLIACATRGISVSGFVLGSEIVGPSKRLLTGIVIEYFFVFGQYFLVAFAFFIRTWRALTGAITLFTVPFMFFYFILPESPRWLVSRGRFDDAEKVLRKIAVDNKRDFDPNKYQQLKEEQQKHMKSTQHQQGIMSLFRSKIMCIISFNLFFQWLVQNLVFYGVSQNTGSWDLNPYLSFALSATVELVAYIVVHLILDRVGRKLPYCLFSMLFGIIALLTIPVQKYMPKQIILMTIINLLLKFLASGSYAIIYIYANELFPTNVRNTGMGICSMVARIGAIIGTFCNDYLTRIWIYLPIVLYGIVSLISAILALMFPETLNKSLPQTVEDVERMGIIGMKKKQFTSTLPESEALTGNNEDIILKENIQANDISDSKI</sequence>
<feature type="transmembrane region" description="Helical" evidence="15">
    <location>
        <begin position="940"/>
        <end position="963"/>
    </location>
</feature>
<comment type="similarity">
    <text evidence="2">Belongs to the synaptojanin family.</text>
</comment>
<keyword evidence="6 15" id="KW-0812">Transmembrane</keyword>
<evidence type="ECO:0000256" key="13">
    <source>
        <dbReference type="ARBA" id="ARBA00041911"/>
    </source>
</evidence>
<feature type="transmembrane region" description="Helical" evidence="15">
    <location>
        <begin position="883"/>
        <end position="902"/>
    </location>
</feature>
<accession>A0A814KTA2</accession>
<evidence type="ECO:0000256" key="14">
    <source>
        <dbReference type="SAM" id="MobiDB-lite"/>
    </source>
</evidence>
<evidence type="ECO:0000256" key="4">
    <source>
        <dbReference type="ARBA" id="ARBA00013038"/>
    </source>
</evidence>
<comment type="similarity">
    <text evidence="3">In the central section; belongs to the inositol 1,4,5-trisphosphate 5-phosphatase family.</text>
</comment>
<dbReference type="Gene3D" id="3.60.10.10">
    <property type="entry name" value="Endonuclease/exonuclease/phosphatase"/>
    <property type="match status" value="1"/>
</dbReference>
<evidence type="ECO:0000256" key="6">
    <source>
        <dbReference type="ARBA" id="ARBA00022692"/>
    </source>
</evidence>
<dbReference type="InterPro" id="IPR036691">
    <property type="entry name" value="Endo/exonu/phosph_ase_sf"/>
</dbReference>
<evidence type="ECO:0000256" key="2">
    <source>
        <dbReference type="ARBA" id="ARBA00008943"/>
    </source>
</evidence>
<dbReference type="EMBL" id="CAJNOG010000188">
    <property type="protein sequence ID" value="CAF1055773.1"/>
    <property type="molecule type" value="Genomic_DNA"/>
</dbReference>
<feature type="transmembrane region" description="Helical" evidence="15">
    <location>
        <begin position="1121"/>
        <end position="1142"/>
    </location>
</feature>
<dbReference type="PANTHER" id="PTHR45662">
    <property type="entry name" value="PHOSPHATIDYLINOSITIDE PHOSPHATASE SAC1"/>
    <property type="match status" value="1"/>
</dbReference>
<dbReference type="SMART" id="SM00128">
    <property type="entry name" value="IPPc"/>
    <property type="match status" value="1"/>
</dbReference>
<evidence type="ECO:0000313" key="18">
    <source>
        <dbReference type="EMBL" id="CAF1055773.1"/>
    </source>
</evidence>
<evidence type="ECO:0000256" key="15">
    <source>
        <dbReference type="SAM" id="Phobius"/>
    </source>
</evidence>
<feature type="domain" description="SAC" evidence="16">
    <location>
        <begin position="227"/>
        <end position="566"/>
    </location>
</feature>
<evidence type="ECO:0000259" key="16">
    <source>
        <dbReference type="PROSITE" id="PS50275"/>
    </source>
</evidence>
<evidence type="ECO:0000256" key="10">
    <source>
        <dbReference type="ARBA" id="ARBA00036807"/>
    </source>
</evidence>
<evidence type="ECO:0000313" key="19">
    <source>
        <dbReference type="Proteomes" id="UP000663845"/>
    </source>
</evidence>
<feature type="transmembrane region" description="Helical" evidence="15">
    <location>
        <begin position="975"/>
        <end position="999"/>
    </location>
</feature>
<feature type="transmembrane region" description="Helical" evidence="15">
    <location>
        <begin position="1005"/>
        <end position="1023"/>
    </location>
</feature>
<keyword evidence="8 15" id="KW-0472">Membrane</keyword>
<dbReference type="PROSITE" id="PS50850">
    <property type="entry name" value="MFS"/>
    <property type="match status" value="1"/>
</dbReference>
<dbReference type="GO" id="GO:0005783">
    <property type="term" value="C:endoplasmic reticulum"/>
    <property type="evidence" value="ECO:0007669"/>
    <property type="project" value="TreeGrafter"/>
</dbReference>
<dbReference type="PANTHER" id="PTHR45662:SF2">
    <property type="entry name" value="PHOSPHATIDYLINOSITOL-3-PHOSPHATASE SAC1"/>
    <property type="match status" value="1"/>
</dbReference>
<evidence type="ECO:0000256" key="1">
    <source>
        <dbReference type="ARBA" id="ARBA00004141"/>
    </source>
</evidence>